<keyword evidence="2" id="KW-1185">Reference proteome</keyword>
<name>A0A1I3F3D7_9ACTN</name>
<dbReference type="Proteomes" id="UP000198649">
    <property type="component" value="Unassembled WGS sequence"/>
</dbReference>
<protein>
    <submittedName>
        <fullName evidence="1">Uncharacterized protein</fullName>
    </submittedName>
</protein>
<dbReference type="RefSeq" id="WP_091111563.1">
    <property type="nucleotide sequence ID" value="NZ_BKAF01000009.1"/>
</dbReference>
<organism evidence="1 2">
    <name type="scientific">Nocardioides psychrotolerans</name>
    <dbReference type="NCBI Taxonomy" id="1005945"/>
    <lineage>
        <taxon>Bacteria</taxon>
        <taxon>Bacillati</taxon>
        <taxon>Actinomycetota</taxon>
        <taxon>Actinomycetes</taxon>
        <taxon>Propionibacteriales</taxon>
        <taxon>Nocardioidaceae</taxon>
        <taxon>Nocardioides</taxon>
    </lineage>
</organism>
<dbReference type="STRING" id="1005945.SAMN05216561_104207"/>
<dbReference type="EMBL" id="FOQG01000004">
    <property type="protein sequence ID" value="SFI05660.1"/>
    <property type="molecule type" value="Genomic_DNA"/>
</dbReference>
<evidence type="ECO:0000313" key="1">
    <source>
        <dbReference type="EMBL" id="SFI05660.1"/>
    </source>
</evidence>
<sequence length="124" mass="13817">MLTTLDMGLHHAVLDLASGDGFLILPLSRTDVVLDGESLHRADFLAALEELDYRGWSLSERDPDGIARTYQGFTYDGRALVSLYGKDPLLPDLAFAARIDAWTAIKRVARDHRTPYLRDGQDSL</sequence>
<gene>
    <name evidence="1" type="ORF">SAMN05216561_104207</name>
</gene>
<accession>A0A1I3F3D7</accession>
<evidence type="ECO:0000313" key="2">
    <source>
        <dbReference type="Proteomes" id="UP000198649"/>
    </source>
</evidence>
<proteinExistence type="predicted"/>
<dbReference type="AlphaFoldDB" id="A0A1I3F3D7"/>
<dbReference type="OrthoDB" id="3820418at2"/>
<reference evidence="1 2" key="1">
    <citation type="submission" date="2016-10" db="EMBL/GenBank/DDBJ databases">
        <authorList>
            <person name="de Groot N.N."/>
        </authorList>
    </citation>
    <scope>NUCLEOTIDE SEQUENCE [LARGE SCALE GENOMIC DNA]</scope>
    <source>
        <strain evidence="1 2">CGMCC 1.11156</strain>
    </source>
</reference>